<feature type="non-terminal residue" evidence="3">
    <location>
        <position position="1"/>
    </location>
</feature>
<evidence type="ECO:0000259" key="2">
    <source>
        <dbReference type="Pfam" id="PF02875"/>
    </source>
</evidence>
<feature type="domain" description="Mur ligase C-terminal" evidence="2">
    <location>
        <begin position="21"/>
        <end position="148"/>
    </location>
</feature>
<proteinExistence type="predicted"/>
<organism evidence="3 4">
    <name type="scientific">Oribacterium sinus</name>
    <dbReference type="NCBI Taxonomy" id="237576"/>
    <lineage>
        <taxon>Bacteria</taxon>
        <taxon>Bacillati</taxon>
        <taxon>Bacillota</taxon>
        <taxon>Clostridia</taxon>
        <taxon>Lachnospirales</taxon>
        <taxon>Lachnospiraceae</taxon>
        <taxon>Oribacterium</taxon>
    </lineage>
</organism>
<evidence type="ECO:0000313" key="3">
    <source>
        <dbReference type="EMBL" id="MBF1305901.1"/>
    </source>
</evidence>
<comment type="pathway">
    <text evidence="1">Cell wall biogenesis; peptidoglycan biosynthesis.</text>
</comment>
<keyword evidence="3" id="KW-0436">Ligase</keyword>
<dbReference type="Gene3D" id="3.90.190.20">
    <property type="entry name" value="Mur ligase, C-terminal domain"/>
    <property type="match status" value="1"/>
</dbReference>
<dbReference type="Proteomes" id="UP000780721">
    <property type="component" value="Unassembled WGS sequence"/>
</dbReference>
<accession>A0A930H2L6</accession>
<comment type="caution">
    <text evidence="3">The sequence shown here is derived from an EMBL/GenBank/DDBJ whole genome shotgun (WGS) entry which is preliminary data.</text>
</comment>
<dbReference type="AlphaFoldDB" id="A0A930H2L6"/>
<dbReference type="PANTHER" id="PTHR23135:SF4">
    <property type="entry name" value="UDP-N-ACETYLMURAMOYL-L-ALANYL-D-GLUTAMATE--2,6-DIAMINOPIMELATE LIGASE MURE HOMOLOG, CHLOROPLASTIC"/>
    <property type="match status" value="1"/>
</dbReference>
<dbReference type="InterPro" id="IPR004101">
    <property type="entry name" value="Mur_ligase_C"/>
</dbReference>
<dbReference type="SUPFAM" id="SSF53244">
    <property type="entry name" value="MurD-like peptide ligases, peptide-binding domain"/>
    <property type="match status" value="1"/>
</dbReference>
<reference evidence="3" key="1">
    <citation type="submission" date="2020-04" db="EMBL/GenBank/DDBJ databases">
        <title>Deep metagenomics examines the oral microbiome during advanced dental caries in children, revealing novel taxa and co-occurrences with host molecules.</title>
        <authorList>
            <person name="Baker J.L."/>
            <person name="Morton J.T."/>
            <person name="Dinis M."/>
            <person name="Alvarez R."/>
            <person name="Tran N.C."/>
            <person name="Knight R."/>
            <person name="Edlund A."/>
        </authorList>
    </citation>
    <scope>NUCLEOTIDE SEQUENCE</scope>
    <source>
        <strain evidence="3">JCVI_48_bin.5</strain>
    </source>
</reference>
<name>A0A930H2L6_9FIRM</name>
<dbReference type="EMBL" id="JABZRB010000309">
    <property type="protein sequence ID" value="MBF1305901.1"/>
    <property type="molecule type" value="Genomic_DNA"/>
</dbReference>
<dbReference type="PANTHER" id="PTHR23135">
    <property type="entry name" value="MUR LIGASE FAMILY MEMBER"/>
    <property type="match status" value="1"/>
</dbReference>
<sequence length="177" mass="20039">SLLGIKKEVVQSALRKIQVNGRMEVVLQRGGYTVLVDYAHNAMGMKNLLETLKAYKPKRLIVVFGCGGNRAKERRYGMGEVAGEMADFTILTADNSRYEKTMDIISDIESTLSKKTKNYVKIEDRREAIRYALEQAEEGDLIAVIGKGHEEYNEVNGTFTRFVDREVILEEAEREGK</sequence>
<dbReference type="Pfam" id="PF02875">
    <property type="entry name" value="Mur_ligase_C"/>
    <property type="match status" value="1"/>
</dbReference>
<dbReference type="GO" id="GO:0016881">
    <property type="term" value="F:acid-amino acid ligase activity"/>
    <property type="evidence" value="ECO:0007669"/>
    <property type="project" value="InterPro"/>
</dbReference>
<dbReference type="InterPro" id="IPR036615">
    <property type="entry name" value="Mur_ligase_C_dom_sf"/>
</dbReference>
<evidence type="ECO:0000256" key="1">
    <source>
        <dbReference type="ARBA" id="ARBA00004752"/>
    </source>
</evidence>
<evidence type="ECO:0000313" key="4">
    <source>
        <dbReference type="Proteomes" id="UP000780721"/>
    </source>
</evidence>
<gene>
    <name evidence="3" type="ORF">HXM91_08680</name>
</gene>
<protein>
    <submittedName>
        <fullName evidence="3">UDP-N-acetylmuramoyl-L-alanyl-D-glutamate--2, 6-diaminopimelate ligase</fullName>
    </submittedName>
</protein>